<dbReference type="InterPro" id="IPR013651">
    <property type="entry name" value="ATP-grasp_RimK-type"/>
</dbReference>
<dbReference type="Pfam" id="PF02875">
    <property type="entry name" value="Mur_ligase_C"/>
    <property type="match status" value="1"/>
</dbReference>
<comment type="catalytic activity">
    <reaction evidence="11">
        <text>[L-4-(L-arginin-2-N-yl)aspartate](n)-L-aspartate + L-arginine + ATP = [L-4-(L-arginin-2-N-yl)aspartate](n+1) + ADP + phosphate + H(+)</text>
        <dbReference type="Rhea" id="RHEA:23888"/>
        <dbReference type="Rhea" id="RHEA-COMP:13732"/>
        <dbReference type="Rhea" id="RHEA-COMP:13733"/>
        <dbReference type="ChEBI" id="CHEBI:15378"/>
        <dbReference type="ChEBI" id="CHEBI:30616"/>
        <dbReference type="ChEBI" id="CHEBI:32682"/>
        <dbReference type="ChEBI" id="CHEBI:43474"/>
        <dbReference type="ChEBI" id="CHEBI:137986"/>
        <dbReference type="ChEBI" id="CHEBI:137990"/>
        <dbReference type="ChEBI" id="CHEBI:456216"/>
        <dbReference type="EC" id="6.3.2.30"/>
    </reaction>
</comment>
<dbReference type="GO" id="GO:0005524">
    <property type="term" value="F:ATP binding"/>
    <property type="evidence" value="ECO:0007669"/>
    <property type="project" value="UniProtKB-UniRule"/>
</dbReference>
<evidence type="ECO:0000259" key="14">
    <source>
        <dbReference type="PROSITE" id="PS50975"/>
    </source>
</evidence>
<dbReference type="SUPFAM" id="SSF56059">
    <property type="entry name" value="Glutathione synthetase ATP-binding domain-like"/>
    <property type="match status" value="1"/>
</dbReference>
<comment type="similarity">
    <text evidence="2">In the C-terminal section; belongs to the MurCDEF family.</text>
</comment>
<dbReference type="EMBL" id="BONQ01000021">
    <property type="protein sequence ID" value="GIG43148.1"/>
    <property type="molecule type" value="Genomic_DNA"/>
</dbReference>
<dbReference type="SUPFAM" id="SSF53244">
    <property type="entry name" value="MurD-like peptide ligases, peptide-binding domain"/>
    <property type="match status" value="1"/>
</dbReference>
<keyword evidence="9 13" id="KW-0067">ATP-binding</keyword>
<dbReference type="InterPro" id="IPR011810">
    <property type="entry name" value="Cya_phycin_syn"/>
</dbReference>
<evidence type="ECO:0000256" key="5">
    <source>
        <dbReference type="ARBA" id="ARBA00013005"/>
    </source>
</evidence>
<dbReference type="GO" id="GO:0004326">
    <property type="term" value="F:tetrahydrofolylpolyglutamate synthase activity"/>
    <property type="evidence" value="ECO:0007669"/>
    <property type="project" value="InterPro"/>
</dbReference>
<comment type="caution">
    <text evidence="15">The sequence shown here is derived from an EMBL/GenBank/DDBJ whole genome shotgun (WGS) entry which is preliminary data.</text>
</comment>
<keyword evidence="16" id="KW-1185">Reference proteome</keyword>
<evidence type="ECO:0000256" key="2">
    <source>
        <dbReference type="ARBA" id="ARBA00009060"/>
    </source>
</evidence>
<dbReference type="GO" id="GO:0071160">
    <property type="term" value="F:cyanophycin synthetase activity (L-aspartate-adding)"/>
    <property type="evidence" value="ECO:0007669"/>
    <property type="project" value="UniProtKB-EC"/>
</dbReference>
<keyword evidence="7" id="KW-0436">Ligase</keyword>
<dbReference type="Proteomes" id="UP000660611">
    <property type="component" value="Unassembled WGS sequence"/>
</dbReference>
<protein>
    <recommendedName>
        <fullName evidence="6">Cyanophycin synthetase</fullName>
        <ecNumber evidence="5">6.3.2.29</ecNumber>
        <ecNumber evidence="4">6.3.2.30</ecNumber>
    </recommendedName>
    <alternativeName>
        <fullName evidence="10">Cyanophycin synthase</fullName>
    </alternativeName>
</protein>
<evidence type="ECO:0000313" key="15">
    <source>
        <dbReference type="EMBL" id="GIG43148.1"/>
    </source>
</evidence>
<comment type="catalytic activity">
    <reaction evidence="12">
        <text>[L-4-(L-arginin-2-N-yl)aspartate](n) + L-aspartate + ATP = [L-4-(L-arginin-2-N-yl)aspartate](n)-L-aspartate + ADP + phosphate + H(+)</text>
        <dbReference type="Rhea" id="RHEA:13277"/>
        <dbReference type="Rhea" id="RHEA-COMP:13728"/>
        <dbReference type="Rhea" id="RHEA-COMP:13733"/>
        <dbReference type="ChEBI" id="CHEBI:15378"/>
        <dbReference type="ChEBI" id="CHEBI:29991"/>
        <dbReference type="ChEBI" id="CHEBI:30616"/>
        <dbReference type="ChEBI" id="CHEBI:43474"/>
        <dbReference type="ChEBI" id="CHEBI:137986"/>
        <dbReference type="ChEBI" id="CHEBI:137990"/>
        <dbReference type="ChEBI" id="CHEBI:456216"/>
        <dbReference type="EC" id="6.3.2.29"/>
    </reaction>
</comment>
<dbReference type="PROSITE" id="PS50975">
    <property type="entry name" value="ATP_GRASP"/>
    <property type="match status" value="1"/>
</dbReference>
<dbReference type="InterPro" id="IPR036565">
    <property type="entry name" value="Mur-like_cat_sf"/>
</dbReference>
<dbReference type="PROSITE" id="PS01011">
    <property type="entry name" value="FOLYLPOLYGLU_SYNT_1"/>
    <property type="match status" value="1"/>
</dbReference>
<evidence type="ECO:0000313" key="16">
    <source>
        <dbReference type="Proteomes" id="UP000660611"/>
    </source>
</evidence>
<dbReference type="InterPro" id="IPR004101">
    <property type="entry name" value="Mur_ligase_C"/>
</dbReference>
<sequence length="896" mass="94333">MRIESSRRLRGPNRYVARPVQVTRVLLDGLTGRESSDYPGFTERLVAAFPGLAEHHCAFGEPGGFLKRLVGGTYFGHTAEHVAIELSQRIGRHVNFGRTEGTGVPGEYDVVTECPLDEPPDSRLAESLLSLAITGVLAALHGEPVHCEDELAVLRGTYEREKSGPSTAAIADAARERGIPVERVGELSLLRLGYGRHRRLVWAALTDQTSAIGVDIASDKELTRRLLDEAGVPVPSGGAATSLAEALALFGELGPPVVVKPRQGRQGMHVFLGVDTPDALRAAFEAATAGGDDAVVERELAGRDYRVLVVGGQVVAAAERVAAHVVGDGTTDVAGLIARANEDPRRGVGHARALTRLTVDDVARTLLLRQGLDVDAVPAGGQVVRLRENANLSTGGTSVDVTDRVHPSVADLCRRVAAIVGLDIAGLDLRLPSIAEPLPPTGLATGGGVIEVNAAPGLRMHLDPSDGTARDVGAAVVEALYPAGTPSRIPIVAVTGTNGKTTVARLTAHLLDGAGLRVGVTTTDGVAIGGRVVQRADATGPRSARVVLSDPTVDAAVLETARGGLLRQGLGYDWSDVGIITNLTGDHLGQDGIENVEDLVALKCLIGERVREGGAVVLNADDPRSRGLAANPDGRFAKREIIWCSLDPRNPLIRRHWDTGGRAYLLADGWLVELADRRWIPLLAVHELGGGFGGAARHLVANALAATAAARVLGVATARVAERLRSFTDNPDDNPGRGMLLRLGGTDILVDYAHNPAAIGAVGDLVERLWGAARAVAAVTLPGDRRDDLLRESAREIALRFDRVVLYEDSDRRGRSPGEVPALLHEELLSTSPSAACAVVRTVDEAVPAALAMARPGDVVLLLYEKIEPVLALLHTLGAEVVPDQRVSFPLIGATV</sequence>
<evidence type="ECO:0000256" key="11">
    <source>
        <dbReference type="ARBA" id="ARBA00048094"/>
    </source>
</evidence>
<proteinExistence type="inferred from homology"/>
<dbReference type="NCBIfam" id="NF010623">
    <property type="entry name" value="PRK14016.1"/>
    <property type="match status" value="1"/>
</dbReference>
<dbReference type="InterPro" id="IPR044019">
    <property type="entry name" value="Cyanophycin_syn_N"/>
</dbReference>
<dbReference type="Gene3D" id="3.30.470.20">
    <property type="entry name" value="ATP-grasp fold, B domain"/>
    <property type="match status" value="2"/>
</dbReference>
<evidence type="ECO:0000256" key="10">
    <source>
        <dbReference type="ARBA" id="ARBA00031353"/>
    </source>
</evidence>
<evidence type="ECO:0000256" key="8">
    <source>
        <dbReference type="ARBA" id="ARBA00022741"/>
    </source>
</evidence>
<dbReference type="InterPro" id="IPR013221">
    <property type="entry name" value="Mur_ligase_cen"/>
</dbReference>
<dbReference type="InterPro" id="IPR018109">
    <property type="entry name" value="Folylpolyglutamate_synth_CS"/>
</dbReference>
<comment type="subunit">
    <text evidence="3">Homodimer.</text>
</comment>
<name>A0A919PJ52_9ACTN</name>
<evidence type="ECO:0000256" key="3">
    <source>
        <dbReference type="ARBA" id="ARBA00011738"/>
    </source>
</evidence>
<dbReference type="InterPro" id="IPR011761">
    <property type="entry name" value="ATP-grasp"/>
</dbReference>
<evidence type="ECO:0000256" key="7">
    <source>
        <dbReference type="ARBA" id="ARBA00022598"/>
    </source>
</evidence>
<dbReference type="Gene3D" id="3.90.190.20">
    <property type="entry name" value="Mur ligase, C-terminal domain"/>
    <property type="match status" value="1"/>
</dbReference>
<reference evidence="15" key="1">
    <citation type="submission" date="2021-01" db="EMBL/GenBank/DDBJ databases">
        <title>Whole genome shotgun sequence of Dactylosporangium siamense NBRC 106093.</title>
        <authorList>
            <person name="Komaki H."/>
            <person name="Tamura T."/>
        </authorList>
    </citation>
    <scope>NUCLEOTIDE SEQUENCE</scope>
    <source>
        <strain evidence="15">NBRC 106093</strain>
    </source>
</reference>
<feature type="domain" description="ATP-grasp" evidence="14">
    <location>
        <begin position="224"/>
        <end position="481"/>
    </location>
</feature>
<dbReference type="AlphaFoldDB" id="A0A919PJ52"/>
<dbReference type="EC" id="6.3.2.30" evidence="4"/>
<dbReference type="InterPro" id="IPR036615">
    <property type="entry name" value="Mur_ligase_C_dom_sf"/>
</dbReference>
<evidence type="ECO:0000256" key="9">
    <source>
        <dbReference type="ARBA" id="ARBA00022840"/>
    </source>
</evidence>
<evidence type="ECO:0000256" key="1">
    <source>
        <dbReference type="ARBA" id="ARBA00003184"/>
    </source>
</evidence>
<evidence type="ECO:0000256" key="12">
    <source>
        <dbReference type="ARBA" id="ARBA00048425"/>
    </source>
</evidence>
<gene>
    <name evidence="15" type="ORF">Dsi01nite_011890</name>
</gene>
<dbReference type="GO" id="GO:0046872">
    <property type="term" value="F:metal ion binding"/>
    <property type="evidence" value="ECO:0007669"/>
    <property type="project" value="InterPro"/>
</dbReference>
<accession>A0A919PJ52</accession>
<dbReference type="GO" id="GO:0071161">
    <property type="term" value="F:cyanophycin synthetase activity (L-arginine-adding)"/>
    <property type="evidence" value="ECO:0007669"/>
    <property type="project" value="UniProtKB-EC"/>
</dbReference>
<dbReference type="RefSeq" id="WP_203845028.1">
    <property type="nucleotide sequence ID" value="NZ_BAAAVW010000049.1"/>
</dbReference>
<comment type="function">
    <text evidence="1">Catalyzes the ATP-dependent polymerization of arginine and aspartate to multi-L-arginyl-poly-L-aspartic acid (cyanophycin; a water-insoluble reserve polymer).</text>
</comment>
<dbReference type="Pfam" id="PF08443">
    <property type="entry name" value="RimK"/>
    <property type="match status" value="1"/>
</dbReference>
<organism evidence="15 16">
    <name type="scientific">Dactylosporangium siamense</name>
    <dbReference type="NCBI Taxonomy" id="685454"/>
    <lineage>
        <taxon>Bacteria</taxon>
        <taxon>Bacillati</taxon>
        <taxon>Actinomycetota</taxon>
        <taxon>Actinomycetes</taxon>
        <taxon>Micromonosporales</taxon>
        <taxon>Micromonosporaceae</taxon>
        <taxon>Dactylosporangium</taxon>
    </lineage>
</organism>
<dbReference type="EC" id="6.3.2.29" evidence="5"/>
<evidence type="ECO:0000256" key="4">
    <source>
        <dbReference type="ARBA" id="ARBA00012968"/>
    </source>
</evidence>
<evidence type="ECO:0000256" key="6">
    <source>
        <dbReference type="ARBA" id="ARBA00022036"/>
    </source>
</evidence>
<dbReference type="PANTHER" id="PTHR23135:SF18">
    <property type="entry name" value="CYANOPHYCIN SYNTHETASE"/>
    <property type="match status" value="1"/>
</dbReference>
<dbReference type="Pfam" id="PF18921">
    <property type="entry name" value="Cyanophycin_syn"/>
    <property type="match status" value="1"/>
</dbReference>
<dbReference type="PANTHER" id="PTHR23135">
    <property type="entry name" value="MUR LIGASE FAMILY MEMBER"/>
    <property type="match status" value="1"/>
</dbReference>
<evidence type="ECO:0000256" key="13">
    <source>
        <dbReference type="PROSITE-ProRule" id="PRU00409"/>
    </source>
</evidence>
<dbReference type="SUPFAM" id="SSF53623">
    <property type="entry name" value="MurD-like peptide ligases, catalytic domain"/>
    <property type="match status" value="1"/>
</dbReference>
<dbReference type="NCBIfam" id="TIGR02068">
    <property type="entry name" value="cya_phycin_syn"/>
    <property type="match status" value="1"/>
</dbReference>
<dbReference type="Pfam" id="PF08245">
    <property type="entry name" value="Mur_ligase_M"/>
    <property type="match status" value="1"/>
</dbReference>
<dbReference type="Gene3D" id="3.40.1190.10">
    <property type="entry name" value="Mur-like, catalytic domain"/>
    <property type="match status" value="1"/>
</dbReference>
<keyword evidence="8 13" id="KW-0547">Nucleotide-binding</keyword>